<accession>A0A6J4M6X5</accession>
<dbReference type="AlphaFoldDB" id="A0A6J4M6X5"/>
<dbReference type="InterPro" id="IPR000801">
    <property type="entry name" value="Esterase-like"/>
</dbReference>
<sequence>MSLVHIDVDSALLGEAVRVVVARPEAGSSAPVPWVWLLHGQGSTVADVTWVVEGLEAAMAASNLGAHTIAAPVGPWSGGAWWVDSAYRNGRPVESAVLSEVLPEVEKRVGGPAGRDQRIVAGYSMGGGSAVGWLLRHEGLFGGAALAAPAAFADAPPVRSSTESSGAFGVGDQEFDQGRWASLMSYRRSVAQRRPTAAPVRVGIVVGDAEVVEDYPSGRSSLTLEAAKLHVALVDAPGVTCSLRVIGAGHTWDFWIPALSLALELVGGQAAGTVD</sequence>
<evidence type="ECO:0008006" key="2">
    <source>
        <dbReference type="Google" id="ProtNLM"/>
    </source>
</evidence>
<dbReference type="PANTHER" id="PTHR48098">
    <property type="entry name" value="ENTEROCHELIN ESTERASE-RELATED"/>
    <property type="match status" value="1"/>
</dbReference>
<dbReference type="Gene3D" id="3.40.50.1820">
    <property type="entry name" value="alpha/beta hydrolase"/>
    <property type="match status" value="1"/>
</dbReference>
<proteinExistence type="predicted"/>
<dbReference type="InterPro" id="IPR050583">
    <property type="entry name" value="Mycobacterial_A85_antigen"/>
</dbReference>
<evidence type="ECO:0000313" key="1">
    <source>
        <dbReference type="EMBL" id="CAA9351475.1"/>
    </source>
</evidence>
<dbReference type="EMBL" id="CADCUI010000038">
    <property type="protein sequence ID" value="CAA9351475.1"/>
    <property type="molecule type" value="Genomic_DNA"/>
</dbReference>
<name>A0A6J4M6X5_9ACTN</name>
<protein>
    <recommendedName>
        <fullName evidence="2">Esterase</fullName>
    </recommendedName>
</protein>
<organism evidence="1">
    <name type="scientific">uncultured Nocardioidaceae bacterium</name>
    <dbReference type="NCBI Taxonomy" id="253824"/>
    <lineage>
        <taxon>Bacteria</taxon>
        <taxon>Bacillati</taxon>
        <taxon>Actinomycetota</taxon>
        <taxon>Actinomycetes</taxon>
        <taxon>Propionibacteriales</taxon>
        <taxon>Nocardioidaceae</taxon>
        <taxon>environmental samples</taxon>
    </lineage>
</organism>
<dbReference type="InterPro" id="IPR029058">
    <property type="entry name" value="AB_hydrolase_fold"/>
</dbReference>
<dbReference type="Pfam" id="PF00756">
    <property type="entry name" value="Esterase"/>
    <property type="match status" value="1"/>
</dbReference>
<reference evidence="1" key="1">
    <citation type="submission" date="2020-02" db="EMBL/GenBank/DDBJ databases">
        <authorList>
            <person name="Meier V. D."/>
        </authorList>
    </citation>
    <scope>NUCLEOTIDE SEQUENCE</scope>
    <source>
        <strain evidence="1">AVDCRST_MAG34</strain>
    </source>
</reference>
<dbReference type="SUPFAM" id="SSF53474">
    <property type="entry name" value="alpha/beta-Hydrolases"/>
    <property type="match status" value="1"/>
</dbReference>
<gene>
    <name evidence="1" type="ORF">AVDCRST_MAG34-1791</name>
</gene>